<dbReference type="InterPro" id="IPR027417">
    <property type="entry name" value="P-loop_NTPase"/>
</dbReference>
<comment type="caution">
    <text evidence="6">The sequence shown here is derived from an EMBL/GenBank/DDBJ whole genome shotgun (WGS) entry which is preliminary data.</text>
</comment>
<dbReference type="PROSITE" id="PS00486">
    <property type="entry name" value="DNA_MISMATCH_REPAIR_2"/>
    <property type="match status" value="1"/>
</dbReference>
<feature type="domain" description="DNA mismatch repair proteins mutS family" evidence="5">
    <location>
        <begin position="630"/>
        <end position="646"/>
    </location>
</feature>
<reference evidence="6 7" key="1">
    <citation type="submission" date="2020-01" db="EMBL/GenBank/DDBJ databases">
        <title>Draft genome sequence of Aspergillus udagawae IFM 53868.</title>
        <authorList>
            <person name="Takahashi H."/>
            <person name="Yaguchi T."/>
        </authorList>
    </citation>
    <scope>NUCLEOTIDE SEQUENCE [LARGE SCALE GENOMIC DNA]</scope>
    <source>
        <strain evidence="6 7">IFM 53868</strain>
    </source>
</reference>
<evidence type="ECO:0000313" key="6">
    <source>
        <dbReference type="EMBL" id="GFF84348.1"/>
    </source>
</evidence>
<gene>
    <name evidence="6" type="ORF">IFM53868_04114</name>
</gene>
<dbReference type="InterPro" id="IPR045076">
    <property type="entry name" value="MutS"/>
</dbReference>
<dbReference type="Gene3D" id="3.40.50.300">
    <property type="entry name" value="P-loop containing nucleotide triphosphate hydrolases"/>
    <property type="match status" value="1"/>
</dbReference>
<dbReference type="InterPro" id="IPR000432">
    <property type="entry name" value="DNA_mismatch_repair_MutS_C"/>
</dbReference>
<accession>A0ABQ1ALZ5</accession>
<evidence type="ECO:0000256" key="4">
    <source>
        <dbReference type="ARBA" id="ARBA00023125"/>
    </source>
</evidence>
<keyword evidence="2" id="KW-0547">Nucleotide-binding</keyword>
<evidence type="ECO:0000256" key="3">
    <source>
        <dbReference type="ARBA" id="ARBA00022840"/>
    </source>
</evidence>
<evidence type="ECO:0000256" key="2">
    <source>
        <dbReference type="ARBA" id="ARBA00022741"/>
    </source>
</evidence>
<dbReference type="CDD" id="cd03281">
    <property type="entry name" value="ABC_MSH5_euk"/>
    <property type="match status" value="1"/>
</dbReference>
<proteinExistence type="inferred from homology"/>
<dbReference type="InterPro" id="IPR007696">
    <property type="entry name" value="DNA_mismatch_repair_MutS_core"/>
</dbReference>
<dbReference type="Proteomes" id="UP000465266">
    <property type="component" value="Unassembled WGS sequence"/>
</dbReference>
<name>A0ABQ1ALZ5_9EURO</name>
<dbReference type="Pfam" id="PF05192">
    <property type="entry name" value="MutS_III"/>
    <property type="match status" value="1"/>
</dbReference>
<dbReference type="SMART" id="SM00534">
    <property type="entry name" value="MUTSac"/>
    <property type="match status" value="1"/>
</dbReference>
<dbReference type="Pfam" id="PF00488">
    <property type="entry name" value="MutS_V"/>
    <property type="match status" value="1"/>
</dbReference>
<dbReference type="PANTHER" id="PTHR11361:SF20">
    <property type="entry name" value="MUTS PROTEIN HOMOLOG 5"/>
    <property type="match status" value="1"/>
</dbReference>
<evidence type="ECO:0000256" key="1">
    <source>
        <dbReference type="ARBA" id="ARBA00006271"/>
    </source>
</evidence>
<dbReference type="SUPFAM" id="SSF52540">
    <property type="entry name" value="P-loop containing nucleoside triphosphate hydrolases"/>
    <property type="match status" value="1"/>
</dbReference>
<evidence type="ECO:0000259" key="5">
    <source>
        <dbReference type="PROSITE" id="PS00486"/>
    </source>
</evidence>
<evidence type="ECO:0000313" key="7">
    <source>
        <dbReference type="Proteomes" id="UP000465266"/>
    </source>
</evidence>
<keyword evidence="7" id="KW-1185">Reference proteome</keyword>
<dbReference type="PANTHER" id="PTHR11361">
    <property type="entry name" value="DNA MISMATCH REPAIR PROTEIN MUTS FAMILY MEMBER"/>
    <property type="match status" value="1"/>
</dbReference>
<dbReference type="InterPro" id="IPR036187">
    <property type="entry name" value="DNA_mismatch_repair_MutS_sf"/>
</dbReference>
<organism evidence="6 7">
    <name type="scientific">Aspergillus udagawae</name>
    <dbReference type="NCBI Taxonomy" id="91492"/>
    <lineage>
        <taxon>Eukaryota</taxon>
        <taxon>Fungi</taxon>
        <taxon>Dikarya</taxon>
        <taxon>Ascomycota</taxon>
        <taxon>Pezizomycotina</taxon>
        <taxon>Eurotiomycetes</taxon>
        <taxon>Eurotiomycetidae</taxon>
        <taxon>Eurotiales</taxon>
        <taxon>Aspergillaceae</taxon>
        <taxon>Aspergillus</taxon>
        <taxon>Aspergillus subgen. Fumigati</taxon>
    </lineage>
</organism>
<dbReference type="EMBL" id="BLKG01000035">
    <property type="protein sequence ID" value="GFF84348.1"/>
    <property type="molecule type" value="Genomic_DNA"/>
</dbReference>
<dbReference type="Gene3D" id="1.10.1420.10">
    <property type="match status" value="1"/>
</dbReference>
<keyword evidence="4" id="KW-0238">DNA-binding</keyword>
<sequence>MVFPFGPEESTDSRLVIEQTKPTVLLTSARVDYLNTTQSSEQVEGHLYLPYQLDIRPSQEFSHSNATATLAALEVASAHEQRMKFFVPHNGLIDPEQLDAESLGFALEEGRLLRMASSIDMENTVTIGCAGAVLAYLQRRRTIDSITTLGSTGAYQVRSVEMVSLKGTMFINRSTLLSLQITESESHPSMLKKGPGRKSLASKEGLSVYGLFQRFAHTPQGRNRLRQMFLRPSIETNVICERHDFISVYLRQDNYNALNKIVKSMKHIKNLRPVMINLRKGISTGSAKTTGFKTTVWATLLAFAFYGIDIHDALKETFGADALSLRTQVDIDCSEDHGRTVVKPGLDRELDRMKDTYDGLNDLLKEVATEIAATIPESLDIDVNVIYFPQLGFNIAVPLNDRAEAAYSGIADDWELIFVTENRAYFKDFRMREMDQSLGDIYGLICEKEIEIVYDLAQKVLQYENVLVQASDMCGQLDSLLAMAQAASFYHMVRPRMVEANMIRFKGGRHILQELTVPSYVPNDTFLVGGSLQTGSRASQEMLETPHGPSMLILTGPNYSGKSVYMKQVALNVYLAQVGSFVPAEKAEIGVTDKILVKMNSQESVSKIQSTFMDDLQQISFDLKQVTGRSLLLIDEFGKGTNESDGIGLACGILEHLLNLEDAPKVIAATHFHEIFENGFLQPRPRLQLGHMEVRISGEARHVEDQITYLYNFRPGRSNKSFGTIPTIVDRANELAALSARGENLIAACATLSAEETETLAEADVLARRFLAWDLSNTCDAEGVRDMLGSLFARLEE</sequence>
<dbReference type="SMART" id="SM00533">
    <property type="entry name" value="MUTSd"/>
    <property type="match status" value="1"/>
</dbReference>
<keyword evidence="3" id="KW-0067">ATP-binding</keyword>
<dbReference type="SUPFAM" id="SSF48334">
    <property type="entry name" value="DNA repair protein MutS, domain III"/>
    <property type="match status" value="1"/>
</dbReference>
<protein>
    <submittedName>
        <fullName evidence="6">DNA mismatch repair protein MSH5</fullName>
    </submittedName>
</protein>
<comment type="similarity">
    <text evidence="1">Belongs to the DNA mismatch repair MutS family.</text>
</comment>